<organism evidence="4">
    <name type="scientific">Haemonchus placei</name>
    <name type="common">Barber's pole worm</name>
    <dbReference type="NCBI Taxonomy" id="6290"/>
    <lineage>
        <taxon>Eukaryota</taxon>
        <taxon>Metazoa</taxon>
        <taxon>Ecdysozoa</taxon>
        <taxon>Nematoda</taxon>
        <taxon>Chromadorea</taxon>
        <taxon>Rhabditida</taxon>
        <taxon>Rhabditina</taxon>
        <taxon>Rhabditomorpha</taxon>
        <taxon>Strongyloidea</taxon>
        <taxon>Trichostrongylidae</taxon>
        <taxon>Haemonchus</taxon>
    </lineage>
</organism>
<evidence type="ECO:0000313" key="2">
    <source>
        <dbReference type="EMBL" id="VDO44980.1"/>
    </source>
</evidence>
<dbReference type="Gene3D" id="3.30.950.30">
    <property type="entry name" value="Schlafen, AAA domain"/>
    <property type="match status" value="1"/>
</dbReference>
<reference evidence="4" key="1">
    <citation type="submission" date="2017-02" db="UniProtKB">
        <authorList>
            <consortium name="WormBaseParasite"/>
        </authorList>
    </citation>
    <scope>IDENTIFICATION</scope>
</reference>
<dbReference type="OrthoDB" id="10259112at2759"/>
<reference evidence="2 3" key="2">
    <citation type="submission" date="2018-11" db="EMBL/GenBank/DDBJ databases">
        <authorList>
            <consortium name="Pathogen Informatics"/>
        </authorList>
    </citation>
    <scope>NUCLEOTIDE SEQUENCE [LARGE SCALE GENOMIC DNA]</scope>
    <source>
        <strain evidence="2 3">MHpl1</strain>
    </source>
</reference>
<dbReference type="OMA" id="ITMSKNM"/>
<evidence type="ECO:0000259" key="1">
    <source>
        <dbReference type="Pfam" id="PF04326"/>
    </source>
</evidence>
<dbReference type="Proteomes" id="UP000268014">
    <property type="component" value="Unassembled WGS sequence"/>
</dbReference>
<gene>
    <name evidence="2" type="ORF">HPLM_LOCUS12187</name>
</gene>
<dbReference type="InterPro" id="IPR029684">
    <property type="entry name" value="Schlafen"/>
</dbReference>
<evidence type="ECO:0000313" key="4">
    <source>
        <dbReference type="WBParaSite" id="HPLM_0001219501-mRNA-1"/>
    </source>
</evidence>
<dbReference type="EMBL" id="UZAF01017789">
    <property type="protein sequence ID" value="VDO44980.1"/>
    <property type="molecule type" value="Genomic_DNA"/>
</dbReference>
<dbReference type="PANTHER" id="PTHR12155">
    <property type="entry name" value="SCHLAFEN"/>
    <property type="match status" value="1"/>
</dbReference>
<keyword evidence="3" id="KW-1185">Reference proteome</keyword>
<evidence type="ECO:0000313" key="3">
    <source>
        <dbReference type="Proteomes" id="UP000268014"/>
    </source>
</evidence>
<sequence length="222" mass="25727">MPGTPVIYAGFLSKLDEDEHVEFKMHMKNASYEFPQKYEGDIMVRQTQPLSQTICAFLNTEGGRLYIGVDDMGTIRGILMNNDIKDHYLASLSECLYHFIPPVPPELIQVGFIRVHELHRFDKRPDPEWPTEKPTDYDGPFVADVKYVCDEEHFLGWQKCPCQIGVNDNMNRYLIVVKVLPDPKNVIYRNDEGLVFFRRHGSNKMIPIADLVTFHNTTYLDE</sequence>
<name>A0A0N4WLY9_HAEPC</name>
<dbReference type="InterPro" id="IPR007421">
    <property type="entry name" value="Schlafen_AlbA_2_dom"/>
</dbReference>
<protein>
    <submittedName>
        <fullName evidence="4">AlbA_2 domain-containing protein</fullName>
    </submittedName>
</protein>
<dbReference type="Pfam" id="PF04326">
    <property type="entry name" value="SLFN_AlbA_2"/>
    <property type="match status" value="1"/>
</dbReference>
<dbReference type="PANTHER" id="PTHR12155:SF41">
    <property type="entry name" value="SCHLAFEN ALBA-2 DOMAIN-CONTAINING PROTEIN"/>
    <property type="match status" value="1"/>
</dbReference>
<accession>A0A0N4WLY9</accession>
<proteinExistence type="predicted"/>
<dbReference type="AlphaFoldDB" id="A0A0N4WLY9"/>
<dbReference type="InterPro" id="IPR038461">
    <property type="entry name" value="Schlafen_AlbA_2_dom_sf"/>
</dbReference>
<dbReference type="STRING" id="6290.A0A0N4WLY9"/>
<dbReference type="WBParaSite" id="HPLM_0001219501-mRNA-1">
    <property type="protein sequence ID" value="HPLM_0001219501-mRNA-1"/>
    <property type="gene ID" value="HPLM_0001219501"/>
</dbReference>
<feature type="domain" description="Schlafen AlbA-2" evidence="1">
    <location>
        <begin position="17"/>
        <end position="204"/>
    </location>
</feature>